<dbReference type="Proteomes" id="UP000199494">
    <property type="component" value="Unassembled WGS sequence"/>
</dbReference>
<dbReference type="EMBL" id="FMZE01000002">
    <property type="protein sequence ID" value="SDC43448.1"/>
    <property type="molecule type" value="Genomic_DNA"/>
</dbReference>
<name>A0A222VKW3_9PSEU</name>
<dbReference type="KEGG" id="pmad:BAY61_05435"/>
<evidence type="ECO:0000313" key="1">
    <source>
        <dbReference type="EMBL" id="SDC43448.1"/>
    </source>
</evidence>
<protein>
    <submittedName>
        <fullName evidence="1">Uncharacterized protein</fullName>
    </submittedName>
</protein>
<evidence type="ECO:0000313" key="2">
    <source>
        <dbReference type="Proteomes" id="UP000199494"/>
    </source>
</evidence>
<keyword evidence="2" id="KW-1185">Reference proteome</keyword>
<sequence>MNTLVALLLPERRPELIERMHKALLGGRFEEAGEYARRAIEHQFVVGQRAAQAHVAQRAELAATDLGALDADALRAWLRQATRNWELGTRSAR</sequence>
<gene>
    <name evidence="1" type="ORF">SAMN05421630_10291</name>
</gene>
<proteinExistence type="predicted"/>
<dbReference type="AlphaFoldDB" id="A0A222VKW3"/>
<accession>A0A222VKW3</accession>
<reference evidence="1 2" key="1">
    <citation type="submission" date="2016-10" db="EMBL/GenBank/DDBJ databases">
        <authorList>
            <person name="de Groot N.N."/>
        </authorList>
    </citation>
    <scope>NUCLEOTIDE SEQUENCE [LARGE SCALE GENOMIC DNA]</scope>
    <source>
        <strain evidence="1 2">CGMCC 4.5506</strain>
    </source>
</reference>
<organism evidence="1 2">
    <name type="scientific">Prauserella marina</name>
    <dbReference type="NCBI Taxonomy" id="530584"/>
    <lineage>
        <taxon>Bacteria</taxon>
        <taxon>Bacillati</taxon>
        <taxon>Actinomycetota</taxon>
        <taxon>Actinomycetes</taxon>
        <taxon>Pseudonocardiales</taxon>
        <taxon>Pseudonocardiaceae</taxon>
        <taxon>Prauserella</taxon>
    </lineage>
</organism>